<keyword evidence="1" id="KW-0472">Membrane</keyword>
<keyword evidence="1" id="KW-0812">Transmembrane</keyword>
<protein>
    <submittedName>
        <fullName evidence="2">Uncharacterized protein</fullName>
    </submittedName>
</protein>
<name>A0A202E5Q5_9EURY</name>
<reference evidence="2 3" key="1">
    <citation type="submission" date="2017-02" db="EMBL/GenBank/DDBJ databases">
        <title>Natronthermophilus aegyptiacus gen. nov.,sp. nov., an aerobic, extremely halophilic alkalithermophilic archaeon isolated from the athalassohaline Wadi An Natrun, Egypt.</title>
        <authorList>
            <person name="Zhao B."/>
        </authorList>
    </citation>
    <scope>NUCLEOTIDE SEQUENCE [LARGE SCALE GENOMIC DNA]</scope>
    <source>
        <strain evidence="2 3">CGMCC 1.3597</strain>
    </source>
</reference>
<feature type="transmembrane region" description="Helical" evidence="1">
    <location>
        <begin position="48"/>
        <end position="66"/>
    </location>
</feature>
<evidence type="ECO:0000256" key="1">
    <source>
        <dbReference type="SAM" id="Phobius"/>
    </source>
</evidence>
<accession>A0A202E5Q5</accession>
<evidence type="ECO:0000313" key="3">
    <source>
        <dbReference type="Proteomes" id="UP000196084"/>
    </source>
</evidence>
<keyword evidence="3" id="KW-1185">Reference proteome</keyword>
<gene>
    <name evidence="2" type="ORF">B2G88_14100</name>
</gene>
<sequence>MSDTNRPWLSSRKATNQLLLVLIAVLTTGFVSLGGDEFYNIRIIADRFLMILFFGLFVTALGYLLFTEP</sequence>
<keyword evidence="1" id="KW-1133">Transmembrane helix</keyword>
<organism evidence="2 3">
    <name type="scientific">Natronolimnobius baerhuensis</name>
    <dbReference type="NCBI Taxonomy" id="253108"/>
    <lineage>
        <taxon>Archaea</taxon>
        <taxon>Methanobacteriati</taxon>
        <taxon>Methanobacteriota</taxon>
        <taxon>Stenosarchaea group</taxon>
        <taxon>Halobacteria</taxon>
        <taxon>Halobacteriales</taxon>
        <taxon>Natrialbaceae</taxon>
        <taxon>Natronolimnobius</taxon>
    </lineage>
</organism>
<dbReference type="RefSeq" id="WP_054864049.1">
    <property type="nucleotide sequence ID" value="NZ_MWPH01000003.1"/>
</dbReference>
<dbReference type="AlphaFoldDB" id="A0A202E5Q5"/>
<feature type="transmembrane region" description="Helical" evidence="1">
    <location>
        <begin position="18"/>
        <end position="36"/>
    </location>
</feature>
<proteinExistence type="predicted"/>
<comment type="caution">
    <text evidence="2">The sequence shown here is derived from an EMBL/GenBank/DDBJ whole genome shotgun (WGS) entry which is preliminary data.</text>
</comment>
<evidence type="ECO:0000313" key="2">
    <source>
        <dbReference type="EMBL" id="OVE83567.1"/>
    </source>
</evidence>
<dbReference type="EMBL" id="MWPH01000003">
    <property type="protein sequence ID" value="OVE83567.1"/>
    <property type="molecule type" value="Genomic_DNA"/>
</dbReference>
<dbReference type="OrthoDB" id="203397at2157"/>
<dbReference type="Proteomes" id="UP000196084">
    <property type="component" value="Unassembled WGS sequence"/>
</dbReference>